<feature type="compositionally biased region" description="Polar residues" evidence="2">
    <location>
        <begin position="24"/>
        <end position="57"/>
    </location>
</feature>
<keyword evidence="5" id="KW-1185">Reference proteome</keyword>
<dbReference type="EMBL" id="JAVRRD010000002">
    <property type="protein sequence ID" value="KAK5063022.1"/>
    <property type="molecule type" value="Genomic_DNA"/>
</dbReference>
<dbReference type="GO" id="GO:0006351">
    <property type="term" value="P:DNA-templated transcription"/>
    <property type="evidence" value="ECO:0007669"/>
    <property type="project" value="InterPro"/>
</dbReference>
<dbReference type="InterPro" id="IPR050797">
    <property type="entry name" value="Carb_Metab_Trans_Reg"/>
</dbReference>
<dbReference type="GO" id="GO:0008270">
    <property type="term" value="F:zinc ion binding"/>
    <property type="evidence" value="ECO:0007669"/>
    <property type="project" value="InterPro"/>
</dbReference>
<dbReference type="InterPro" id="IPR007219">
    <property type="entry name" value="XnlR_reg_dom"/>
</dbReference>
<organism evidence="4 5">
    <name type="scientific">Exophiala bonariae</name>
    <dbReference type="NCBI Taxonomy" id="1690606"/>
    <lineage>
        <taxon>Eukaryota</taxon>
        <taxon>Fungi</taxon>
        <taxon>Dikarya</taxon>
        <taxon>Ascomycota</taxon>
        <taxon>Pezizomycotina</taxon>
        <taxon>Eurotiomycetes</taxon>
        <taxon>Chaetothyriomycetidae</taxon>
        <taxon>Chaetothyriales</taxon>
        <taxon>Herpotrichiellaceae</taxon>
        <taxon>Exophiala</taxon>
    </lineage>
</organism>
<dbReference type="GO" id="GO:0001080">
    <property type="term" value="P:nitrogen catabolite activation of transcription from RNA polymerase II promoter"/>
    <property type="evidence" value="ECO:0007669"/>
    <property type="project" value="TreeGrafter"/>
</dbReference>
<dbReference type="Proteomes" id="UP001358417">
    <property type="component" value="Unassembled WGS sequence"/>
</dbReference>
<accession>A0AAV9NP99</accession>
<dbReference type="GO" id="GO:0003677">
    <property type="term" value="F:DNA binding"/>
    <property type="evidence" value="ECO:0007669"/>
    <property type="project" value="InterPro"/>
</dbReference>
<dbReference type="RefSeq" id="XP_064711294.1">
    <property type="nucleotide sequence ID" value="XM_064848670.1"/>
</dbReference>
<keyword evidence="1" id="KW-0539">Nucleus</keyword>
<dbReference type="PANTHER" id="PTHR31668:SF10">
    <property type="entry name" value="ZN(II)2CYS6 TRANSCRIPTION FACTOR (EUROFUNG)"/>
    <property type="match status" value="1"/>
</dbReference>
<feature type="region of interest" description="Disordered" evidence="2">
    <location>
        <begin position="1"/>
        <end position="57"/>
    </location>
</feature>
<evidence type="ECO:0000313" key="4">
    <source>
        <dbReference type="EMBL" id="KAK5063022.1"/>
    </source>
</evidence>
<evidence type="ECO:0000313" key="5">
    <source>
        <dbReference type="Proteomes" id="UP001358417"/>
    </source>
</evidence>
<dbReference type="PANTHER" id="PTHR31668">
    <property type="entry name" value="GLUCOSE TRANSPORT TRANSCRIPTION REGULATOR RGT1-RELATED-RELATED"/>
    <property type="match status" value="1"/>
</dbReference>
<sequence>MRQLPTATKPSARKRKVKAVETPTGISAAQSSGPSTGTAQDTLGRRSNAQSLEPTRNGVSIGEGKYIGLSGTDDVYFALERDQAIGNDPAREAYFRERASSSISAISDTSNHHVLRADPDASIVQSIFFEQSHAAYPLLDESRAKKHNSRLLINAIAIISKYTSPELQGLDNNVLIEGFSASLLLEARSPTLETVEAAILFTQRALRGKMSTSAPGMWAVIGTIVGICHDLGLNIDCSAWSIPEIVKRRRKRLWWSMYMQDKWFAMALGRPSYIRDNNTTTSMLSAIDFEGMTANNGAVEDEPRRPELTTGIHCFVAMAQLTVILDEILSIFFTLSSVVQLRTVSGEHIIDISDRIEQKLATWRAMYLDPILVQRFFPDVTGSLEVAFYTVRIMLLRGIFPKLYRRNFTLDHQFELAIESTSSMISLVETLQINRLSTFWWSCSGFNLALAGTFMASLKRLSTDEGRVRYWDGRLKYYRKLLSAYGTSFWPAKFAATSLDHMAKNLTKTTGGDDMNSETGDGPNILTSPSTPWSGVSYDFFPHSLTSLNEIDFDAGWWMEDAGQWSADVPNPPE</sequence>
<dbReference type="SMART" id="SM00906">
    <property type="entry name" value="Fungal_trans"/>
    <property type="match status" value="1"/>
</dbReference>
<dbReference type="GO" id="GO:0005634">
    <property type="term" value="C:nucleus"/>
    <property type="evidence" value="ECO:0007669"/>
    <property type="project" value="TreeGrafter"/>
</dbReference>
<evidence type="ECO:0000259" key="3">
    <source>
        <dbReference type="SMART" id="SM00906"/>
    </source>
</evidence>
<dbReference type="CDD" id="cd12148">
    <property type="entry name" value="fungal_TF_MHR"/>
    <property type="match status" value="1"/>
</dbReference>
<evidence type="ECO:0000256" key="1">
    <source>
        <dbReference type="ARBA" id="ARBA00023242"/>
    </source>
</evidence>
<protein>
    <recommendedName>
        <fullName evidence="3">Xylanolytic transcriptional activator regulatory domain-containing protein</fullName>
    </recommendedName>
</protein>
<dbReference type="Pfam" id="PF04082">
    <property type="entry name" value="Fungal_trans"/>
    <property type="match status" value="1"/>
</dbReference>
<reference evidence="4 5" key="1">
    <citation type="submission" date="2023-08" db="EMBL/GenBank/DDBJ databases">
        <title>Black Yeasts Isolated from many extreme environments.</title>
        <authorList>
            <person name="Coleine C."/>
            <person name="Stajich J.E."/>
            <person name="Selbmann L."/>
        </authorList>
    </citation>
    <scope>NUCLEOTIDE SEQUENCE [LARGE SCALE GENOMIC DNA]</scope>
    <source>
        <strain evidence="4 5">CCFEE 5792</strain>
    </source>
</reference>
<dbReference type="GeneID" id="89973276"/>
<evidence type="ECO:0000256" key="2">
    <source>
        <dbReference type="SAM" id="MobiDB-lite"/>
    </source>
</evidence>
<gene>
    <name evidence="4" type="ORF">LTR84_005098</name>
</gene>
<comment type="caution">
    <text evidence="4">The sequence shown here is derived from an EMBL/GenBank/DDBJ whole genome shotgun (WGS) entry which is preliminary data.</text>
</comment>
<feature type="domain" description="Xylanolytic transcriptional activator regulatory" evidence="3">
    <location>
        <begin position="217"/>
        <end position="290"/>
    </location>
</feature>
<proteinExistence type="predicted"/>
<dbReference type="AlphaFoldDB" id="A0AAV9NP99"/>
<name>A0AAV9NP99_9EURO</name>